<dbReference type="PANTHER" id="PTHR12526">
    <property type="entry name" value="GLYCOSYLTRANSFERASE"/>
    <property type="match status" value="1"/>
</dbReference>
<dbReference type="SUPFAM" id="SSF53756">
    <property type="entry name" value="UDP-Glycosyltransferase/glycogen phosphorylase"/>
    <property type="match status" value="1"/>
</dbReference>
<dbReference type="Proteomes" id="UP000241788">
    <property type="component" value="Unassembled WGS sequence"/>
</dbReference>
<protein>
    <submittedName>
        <fullName evidence="1">Glycosyltransferase involved in cell wall bisynthesis</fullName>
    </submittedName>
</protein>
<evidence type="ECO:0000313" key="1">
    <source>
        <dbReference type="EMBL" id="SIP88459.1"/>
    </source>
</evidence>
<accession>A0A1N6N8Q9</accession>
<reference evidence="2" key="1">
    <citation type="submission" date="2017-01" db="EMBL/GenBank/DDBJ databases">
        <authorList>
            <person name="Varghese N."/>
            <person name="Submissions S."/>
        </authorList>
    </citation>
    <scope>NUCLEOTIDE SEQUENCE [LARGE SCALE GENOMIC DNA]</scope>
    <source>
        <strain evidence="2">UM1</strain>
    </source>
</reference>
<dbReference type="CDD" id="cd03801">
    <property type="entry name" value="GT4_PimA-like"/>
    <property type="match status" value="1"/>
</dbReference>
<proteinExistence type="predicted"/>
<dbReference type="STRING" id="1604334.SAMN05421546_0159"/>
<keyword evidence="1" id="KW-0808">Transferase</keyword>
<sequence>MQRWMQGFRAPASTNRNNEWLLVIDEGVPDPERDSGSVRMVEILRILSAQGYAVGFMPHDGMAHDKDIALAHHLDIELIGVHGQPDLVSWLAGRQPVAALLCRFHVANAHMPLIRAMQPNARVLFDTVDLHYVRLTREAELGVLSAPSSTQLQAIKGQELQAIRDADITLVVSEVERELLTKAVPTADVRVLSNIHVVTEATSGFTSRRDLLFVGGMAHSPNLDAMQWFCHEVLPSIRSQVPDMTLHIVGAISAAQRDELSRFDGVRIHGQLPDLTPLLETCRISVAPLRYGAGVKGKVNLAMSHGLPVVMTSIAAEGMSMTDREDALIADNAADFAEAVLRLHSDAVLWQKLADAGKNNIRKHFSREIAAETLVGALPRRP</sequence>
<evidence type="ECO:0000313" key="2">
    <source>
        <dbReference type="Proteomes" id="UP000241788"/>
    </source>
</evidence>
<dbReference type="Gene3D" id="3.40.50.2000">
    <property type="entry name" value="Glycogen Phosphorylase B"/>
    <property type="match status" value="1"/>
</dbReference>
<dbReference type="EMBL" id="FTLW01000001">
    <property type="protein sequence ID" value="SIP88459.1"/>
    <property type="molecule type" value="Genomic_DNA"/>
</dbReference>
<gene>
    <name evidence="1" type="ORF">SAMN05421546_0159</name>
</gene>
<dbReference type="PANTHER" id="PTHR12526:SF584">
    <property type="entry name" value="GLYCOSYLTRANSFERASE"/>
    <property type="match status" value="1"/>
</dbReference>
<dbReference type="GO" id="GO:0016740">
    <property type="term" value="F:transferase activity"/>
    <property type="evidence" value="ECO:0007669"/>
    <property type="project" value="UniProtKB-KW"/>
</dbReference>
<dbReference type="Pfam" id="PF13692">
    <property type="entry name" value="Glyco_trans_1_4"/>
    <property type="match status" value="1"/>
</dbReference>
<dbReference type="RefSeq" id="WP_165688531.1">
    <property type="nucleotide sequence ID" value="NZ_FTLW01000001.1"/>
</dbReference>
<keyword evidence="2" id="KW-1185">Reference proteome</keyword>
<name>A0A1N6N8Q9_9GAMM</name>
<dbReference type="AlphaFoldDB" id="A0A1N6N8Q9"/>
<organism evidence="1 2">
    <name type="scientific">Solilutibacter tolerans</name>
    <dbReference type="NCBI Taxonomy" id="1604334"/>
    <lineage>
        <taxon>Bacteria</taxon>
        <taxon>Pseudomonadati</taxon>
        <taxon>Pseudomonadota</taxon>
        <taxon>Gammaproteobacteria</taxon>
        <taxon>Lysobacterales</taxon>
        <taxon>Lysobacteraceae</taxon>
        <taxon>Solilutibacter</taxon>
    </lineage>
</organism>